<evidence type="ECO:0000313" key="1">
    <source>
        <dbReference type="EMBL" id="KAF2463459.1"/>
    </source>
</evidence>
<keyword evidence="2" id="KW-1185">Reference proteome</keyword>
<protein>
    <submittedName>
        <fullName evidence="1">Uncharacterized protein</fullName>
    </submittedName>
</protein>
<dbReference type="EMBL" id="MU003550">
    <property type="protein sequence ID" value="KAF2463459.1"/>
    <property type="molecule type" value="Genomic_DNA"/>
</dbReference>
<name>A0ACB6Q933_9PLEO</name>
<reference evidence="1" key="1">
    <citation type="journal article" date="2020" name="Stud. Mycol.">
        <title>101 Dothideomycetes genomes: a test case for predicting lifestyles and emergence of pathogens.</title>
        <authorList>
            <person name="Haridas S."/>
            <person name="Albert R."/>
            <person name="Binder M."/>
            <person name="Bloem J."/>
            <person name="Labutti K."/>
            <person name="Salamov A."/>
            <person name="Andreopoulos B."/>
            <person name="Baker S."/>
            <person name="Barry K."/>
            <person name="Bills G."/>
            <person name="Bluhm B."/>
            <person name="Cannon C."/>
            <person name="Castanera R."/>
            <person name="Culley D."/>
            <person name="Daum C."/>
            <person name="Ezra D."/>
            <person name="Gonzalez J."/>
            <person name="Henrissat B."/>
            <person name="Kuo A."/>
            <person name="Liang C."/>
            <person name="Lipzen A."/>
            <person name="Lutzoni F."/>
            <person name="Magnuson J."/>
            <person name="Mondo S."/>
            <person name="Nolan M."/>
            <person name="Ohm R."/>
            <person name="Pangilinan J."/>
            <person name="Park H.-J."/>
            <person name="Ramirez L."/>
            <person name="Alfaro M."/>
            <person name="Sun H."/>
            <person name="Tritt A."/>
            <person name="Yoshinaga Y."/>
            <person name="Zwiers L.-H."/>
            <person name="Turgeon B."/>
            <person name="Goodwin S."/>
            <person name="Spatafora J."/>
            <person name="Crous P."/>
            <person name="Grigoriev I."/>
        </authorList>
    </citation>
    <scope>NUCLEOTIDE SEQUENCE</scope>
    <source>
        <strain evidence="1">ATCC 200398</strain>
    </source>
</reference>
<dbReference type="Proteomes" id="UP000799755">
    <property type="component" value="Unassembled WGS sequence"/>
</dbReference>
<evidence type="ECO:0000313" key="2">
    <source>
        <dbReference type="Proteomes" id="UP000799755"/>
    </source>
</evidence>
<organism evidence="1 2">
    <name type="scientific">Lindgomyces ingoldianus</name>
    <dbReference type="NCBI Taxonomy" id="673940"/>
    <lineage>
        <taxon>Eukaryota</taxon>
        <taxon>Fungi</taxon>
        <taxon>Dikarya</taxon>
        <taxon>Ascomycota</taxon>
        <taxon>Pezizomycotina</taxon>
        <taxon>Dothideomycetes</taxon>
        <taxon>Pleosporomycetidae</taxon>
        <taxon>Pleosporales</taxon>
        <taxon>Lindgomycetaceae</taxon>
        <taxon>Lindgomyces</taxon>
    </lineage>
</organism>
<gene>
    <name evidence="1" type="ORF">BDR25DRAFT_307750</name>
</gene>
<comment type="caution">
    <text evidence="1">The sequence shown here is derived from an EMBL/GenBank/DDBJ whole genome shotgun (WGS) entry which is preliminary data.</text>
</comment>
<proteinExistence type="predicted"/>
<accession>A0ACB6Q933</accession>
<sequence>MGRVETVRPLARLRESAPAIHVSVFNHILVVFCRGCQRRTWHLRNVLIPLDLSARLKRPGKIASRSSKSPSQSTISAPPKAAVADGKSKREDLHRRKNPFNEMLLQKSAKEAGNTSPSTPDEREDRHTRSSSIASIKSIQDAKTADRIAELERALAVAREEQKALREELEKARKHGTVYRDARDDYRKQLHGPYNRSSRSASPMTDSTQTEYEEDISPRRSWSQQREELIEQNYELRGKLADLQEQLVEQDTAFRTKLDQEMHKGEREWNELTGRLHQSEKESQERLQQLLDLKHNISTLTRMDSQVTDFELAEKVDQLFHRTREWVISNFRRTKPDFNNVPRETARALELISVHYNKIGLTNRLAFYQAMISSNLMHLFREPICIGLPETGPLAPIRQLATSMHDTGSEYREWRRTTIRALEKSPARQQLQQEKERLLHNISSQIQHQLFSVTSTNLTPQAQLSLLGILNAAADLQHVLLLQKAQYKVHFFRDQECGRVSFDESRMDSINDNDMDDDFIDRKFCFCVFPLLEKFGDEAGENVDVRNVLLKARVCCGVG</sequence>